<evidence type="ECO:0000313" key="4">
    <source>
        <dbReference type="EMBL" id="KAF6160826.1"/>
    </source>
</evidence>
<dbReference type="Pfam" id="PF13041">
    <property type="entry name" value="PPR_2"/>
    <property type="match status" value="1"/>
</dbReference>
<dbReference type="NCBIfam" id="TIGR00756">
    <property type="entry name" value="PPR"/>
    <property type="match status" value="4"/>
</dbReference>
<dbReference type="InterPro" id="IPR002885">
    <property type="entry name" value="PPR_rpt"/>
</dbReference>
<dbReference type="InterPro" id="IPR011990">
    <property type="entry name" value="TPR-like_helical_dom_sf"/>
</dbReference>
<comment type="caution">
    <text evidence="4">The sequence shown here is derived from an EMBL/GenBank/DDBJ whole genome shotgun (WGS) entry which is preliminary data.</text>
</comment>
<organism evidence="4 5">
    <name type="scientific">Kingdonia uniflora</name>
    <dbReference type="NCBI Taxonomy" id="39325"/>
    <lineage>
        <taxon>Eukaryota</taxon>
        <taxon>Viridiplantae</taxon>
        <taxon>Streptophyta</taxon>
        <taxon>Embryophyta</taxon>
        <taxon>Tracheophyta</taxon>
        <taxon>Spermatophyta</taxon>
        <taxon>Magnoliopsida</taxon>
        <taxon>Ranunculales</taxon>
        <taxon>Circaeasteraceae</taxon>
        <taxon>Kingdonia</taxon>
    </lineage>
</organism>
<evidence type="ECO:0000256" key="1">
    <source>
        <dbReference type="ARBA" id="ARBA00007626"/>
    </source>
</evidence>
<evidence type="ECO:0008006" key="6">
    <source>
        <dbReference type="Google" id="ProtNLM"/>
    </source>
</evidence>
<gene>
    <name evidence="4" type="ORF">GIB67_036027</name>
</gene>
<evidence type="ECO:0000256" key="3">
    <source>
        <dbReference type="PROSITE-ProRule" id="PRU00708"/>
    </source>
</evidence>
<comment type="similarity">
    <text evidence="1">Belongs to the PPR family. P subfamily.</text>
</comment>
<name>A0A7J7N116_9MAGN</name>
<dbReference type="OrthoDB" id="185373at2759"/>
<dbReference type="PANTHER" id="PTHR47941">
    <property type="entry name" value="PENTATRICOPEPTIDE REPEAT-CONTAINING PROTEIN 3, MITOCHONDRIAL"/>
    <property type="match status" value="1"/>
</dbReference>
<sequence length="307" mass="34411">MQLRNEMVERDFSLDANNTSIIVDLHASDGPDSKLTRTFDKIVSKRQREVQAHSDRTGLAWLNPGDSAAEFSCTFGEASTIFKKRLRASLLGSAKKLDEAMHTFEDMYSNGLTPDVITYNSLIDGLCEIGRVATAQELFMEMQARGPSPNMENGVLKADIVTYSTVIDNMCKSNNVDEAKKLFDSLPSKNLKCDTMLFNILIRGLLTEGLLQESEDLFAKMLDKGPTPDELTYNTMFRDCSRITNSTKQCNFGMKWWRGTSLSMQIHIYYSYLHASDGPDSKLTGTYDKIVSKCQREGIVTAVELDV</sequence>
<dbReference type="PROSITE" id="PS51375">
    <property type="entry name" value="PPR"/>
    <property type="match status" value="3"/>
</dbReference>
<dbReference type="AlphaFoldDB" id="A0A7J7N116"/>
<evidence type="ECO:0000313" key="5">
    <source>
        <dbReference type="Proteomes" id="UP000541444"/>
    </source>
</evidence>
<dbReference type="Proteomes" id="UP000541444">
    <property type="component" value="Unassembled WGS sequence"/>
</dbReference>
<protein>
    <recommendedName>
        <fullName evidence="6">Pentatricopeptide repeat-containing protein</fullName>
    </recommendedName>
</protein>
<feature type="repeat" description="PPR" evidence="3">
    <location>
        <begin position="159"/>
        <end position="193"/>
    </location>
</feature>
<feature type="repeat" description="PPR" evidence="3">
    <location>
        <begin position="194"/>
        <end position="228"/>
    </location>
</feature>
<accession>A0A7J7N116</accession>
<feature type="repeat" description="PPR" evidence="3">
    <location>
        <begin position="115"/>
        <end position="149"/>
    </location>
</feature>
<proteinExistence type="inferred from homology"/>
<keyword evidence="2" id="KW-0677">Repeat</keyword>
<evidence type="ECO:0000256" key="2">
    <source>
        <dbReference type="ARBA" id="ARBA00022737"/>
    </source>
</evidence>
<dbReference type="Gene3D" id="1.25.40.10">
    <property type="entry name" value="Tetratricopeptide repeat domain"/>
    <property type="match status" value="2"/>
</dbReference>
<dbReference type="Pfam" id="PF12854">
    <property type="entry name" value="PPR_1"/>
    <property type="match status" value="2"/>
</dbReference>
<dbReference type="EMBL" id="JACGCM010001155">
    <property type="protein sequence ID" value="KAF6160826.1"/>
    <property type="molecule type" value="Genomic_DNA"/>
</dbReference>
<reference evidence="4 5" key="1">
    <citation type="journal article" date="2020" name="IScience">
        <title>Genome Sequencing of the Endangered Kingdonia uniflora (Circaeasteraceae, Ranunculales) Reveals Potential Mechanisms of Evolutionary Specialization.</title>
        <authorList>
            <person name="Sun Y."/>
            <person name="Deng T."/>
            <person name="Zhang A."/>
            <person name="Moore M.J."/>
            <person name="Landis J.B."/>
            <person name="Lin N."/>
            <person name="Zhang H."/>
            <person name="Zhang X."/>
            <person name="Huang J."/>
            <person name="Zhang X."/>
            <person name="Sun H."/>
            <person name="Wang H."/>
        </authorList>
    </citation>
    <scope>NUCLEOTIDE SEQUENCE [LARGE SCALE GENOMIC DNA]</scope>
    <source>
        <strain evidence="4">TB1705</strain>
        <tissue evidence="4">Leaf</tissue>
    </source>
</reference>
<keyword evidence="5" id="KW-1185">Reference proteome</keyword>